<feature type="region of interest" description="Disordered" evidence="8">
    <location>
        <begin position="588"/>
        <end position="704"/>
    </location>
</feature>
<feature type="compositionally biased region" description="Polar residues" evidence="8">
    <location>
        <begin position="33"/>
        <end position="48"/>
    </location>
</feature>
<dbReference type="InterPro" id="IPR025279">
    <property type="entry name" value="NST1"/>
</dbReference>
<evidence type="ECO:0000256" key="8">
    <source>
        <dbReference type="SAM" id="MobiDB-lite"/>
    </source>
</evidence>
<evidence type="ECO:0000313" key="9">
    <source>
        <dbReference type="EMBL" id="QPG73824.1"/>
    </source>
</evidence>
<evidence type="ECO:0000256" key="6">
    <source>
        <dbReference type="ARBA" id="ARBA00023054"/>
    </source>
</evidence>
<dbReference type="Proteomes" id="UP000662931">
    <property type="component" value="Chromosome 1"/>
</dbReference>
<dbReference type="EMBL" id="CP064812">
    <property type="protein sequence ID" value="QPG73824.1"/>
    <property type="molecule type" value="Genomic_DNA"/>
</dbReference>
<sequence>MSTYIAGDDVHFDYAKPEDVCNHSKSRAKESARGSSPSVRNNRANSNGGVRKSTGLKLQMKLKSPDAEYPTSRVIRQGTNGDVIVSELKQEVENPQVRQSGNHGDISSETINDVDVETYSTDEYEYDQGEDIDDRETYDDDDDDDDDDYDNQNSQQNDRYCNCNNHKHGSHQHGYQESHTDSWELECQKQIILSQLRHPPQGNYLWDCDISEGEKEKIKQFWLKLSEDRKREIVDVSNDDVMKMIHEEQQLSCDCKFCGNRKLILEKELEKLYREYYTLQKLVQKDTDEYQLNERLVSTFLGIKVPETVSEEEEEEEEEEEQEQGQEQEEEQEQEQGQELEEEQEQDKDKDFETMPNDGKNGTKSHFDEVLSLAGDIIKNDGKNFIHMIEKLDKTHDGHLDKTIDGDMNKLGYERYKAMLAAYPKHFTKKQEEEARKNFELYMEMSKKGHMRLPFMPGMKETARGKPDEEVEGEYLDDNEEDEDQDEKNSNRDEEEEEKKNNAELDVEDNKFYDEDGDENAREDDEESQYTDENDYDSEYYEREEEIRRRLVETNRLLQMSTSKLLRANVLQAYKEKVAEDSRKQLLEELETEERIKKEKEEKERRKKERQKEKKRLQQVAREEEKKRKEVEKSEKERQQKEEQKRKAEDGRKRKEAERKKREEEQKKKREEKQKRKEVELERLQKEKEERERLHGEEEEKKLAKAEAKAKAKVRAEAKAIAKAKMEANSKVRTKTKVGIEAESNSESKAKIGQIRQTKISSSPLMPLQQPLPPMLPSQGAQADCRFTGSRIVRNSSSGPAALPPLTNVLGVSSLSDSFTANISGISTAGTNSNNSSSWKLSNADIQDPYERSALPELGLPLPGSDIDLLSQYLSRASVGETGSTNLLSRPFAELSPATAAINTAATTAATATTGHPAPTLTQPFFNTNSSPEKDIWSSNTSNTGTPMGSNAALSTPHNNSIWGLAPSTTTTDSPSPWLSTGAGLGSFDRVTMFDARKVQLEVLKASPNLPMEKNAFYSVPLLYHYTKSSLSAVLPNLTLLQFLQALSFPLGDVISYSFELVKDDLGNANLVKIVKQGQQPTPLLPIQQLQATQSTQPTQFGQFSQLGQLGQAGQSGLAQPFGDSGLFMDNSFSQFGKPGMSPDTGFLNNTWGTGLH</sequence>
<comment type="function">
    <text evidence="7">May act as a negative regulator of salt tolerance.</text>
</comment>
<evidence type="ECO:0000256" key="5">
    <source>
        <dbReference type="ARBA" id="ARBA00023016"/>
    </source>
</evidence>
<evidence type="ECO:0000256" key="3">
    <source>
        <dbReference type="ARBA" id="ARBA00020733"/>
    </source>
</evidence>
<keyword evidence="5 7" id="KW-0346">Stress response</keyword>
<feature type="region of interest" description="Disordered" evidence="8">
    <location>
        <begin position="307"/>
        <end position="365"/>
    </location>
</feature>
<feature type="compositionally biased region" description="Basic and acidic residues" evidence="8">
    <location>
        <begin position="487"/>
        <end position="514"/>
    </location>
</feature>
<evidence type="ECO:0000256" key="4">
    <source>
        <dbReference type="ARBA" id="ARBA00022490"/>
    </source>
</evidence>
<reference evidence="9" key="1">
    <citation type="submission" date="2020-10" db="EMBL/GenBank/DDBJ databases">
        <authorList>
            <person name="Roach M.J.R."/>
        </authorList>
    </citation>
    <scope>NUCLEOTIDE SEQUENCE</scope>
    <source>
        <strain evidence="9">CBS 1945</strain>
    </source>
</reference>
<feature type="compositionally biased region" description="Basic residues" evidence="8">
    <location>
        <begin position="605"/>
        <end position="617"/>
    </location>
</feature>
<feature type="compositionally biased region" description="Polar residues" evidence="8">
    <location>
        <begin position="96"/>
        <end position="111"/>
    </location>
</feature>
<comment type="subcellular location">
    <subcellularLocation>
        <location evidence="1 7">Cytoplasm</location>
    </subcellularLocation>
</comment>
<protein>
    <recommendedName>
        <fullName evidence="3 7">Stress response protein NST1</fullName>
    </recommendedName>
</protein>
<evidence type="ECO:0000256" key="1">
    <source>
        <dbReference type="ARBA" id="ARBA00004496"/>
    </source>
</evidence>
<evidence type="ECO:0000256" key="7">
    <source>
        <dbReference type="RuleBase" id="RU049441"/>
    </source>
</evidence>
<accession>A0A875S3D7</accession>
<name>A0A875S3D7_EENNA</name>
<feature type="compositionally biased region" description="Basic and acidic residues" evidence="8">
    <location>
        <begin position="18"/>
        <end position="32"/>
    </location>
</feature>
<feature type="compositionally biased region" description="Basic and acidic residues" evidence="8">
    <location>
        <begin position="621"/>
        <end position="704"/>
    </location>
</feature>
<dbReference type="KEGG" id="bnn:FOA43_001139"/>
<keyword evidence="6 7" id="KW-0175">Coiled coil</keyword>
<dbReference type="OrthoDB" id="21629at2759"/>
<dbReference type="GeneID" id="62194540"/>
<keyword evidence="4 7" id="KW-0963">Cytoplasm</keyword>
<feature type="compositionally biased region" description="Acidic residues" evidence="8">
    <location>
        <begin position="309"/>
        <end position="346"/>
    </location>
</feature>
<organism evidence="9 10">
    <name type="scientific">Eeniella nana</name>
    <name type="common">Yeast</name>
    <name type="synonym">Brettanomyces nanus</name>
    <dbReference type="NCBI Taxonomy" id="13502"/>
    <lineage>
        <taxon>Eukaryota</taxon>
        <taxon>Fungi</taxon>
        <taxon>Dikarya</taxon>
        <taxon>Ascomycota</taxon>
        <taxon>Saccharomycotina</taxon>
        <taxon>Pichiomycetes</taxon>
        <taxon>Pichiales</taxon>
        <taxon>Pichiaceae</taxon>
        <taxon>Brettanomyces</taxon>
    </lineage>
</organism>
<feature type="region of interest" description="Disordered" evidence="8">
    <location>
        <begin position="91"/>
        <end position="162"/>
    </location>
</feature>
<feature type="compositionally biased region" description="Acidic residues" evidence="8">
    <location>
        <begin position="112"/>
        <end position="150"/>
    </location>
</feature>
<gene>
    <name evidence="9" type="ORF">FOA43_001139</name>
</gene>
<proteinExistence type="inferred from homology"/>
<feature type="compositionally biased region" description="Polar residues" evidence="8">
    <location>
        <begin position="151"/>
        <end position="162"/>
    </location>
</feature>
<feature type="region of interest" description="Disordered" evidence="8">
    <location>
        <begin position="18"/>
        <end position="75"/>
    </location>
</feature>
<evidence type="ECO:0000256" key="2">
    <source>
        <dbReference type="ARBA" id="ARBA00007112"/>
    </source>
</evidence>
<comment type="similarity">
    <text evidence="2 7">Belongs to the NST1 family.</text>
</comment>
<dbReference type="AlphaFoldDB" id="A0A875S3D7"/>
<dbReference type="RefSeq" id="XP_038777389.1">
    <property type="nucleotide sequence ID" value="XM_038921461.1"/>
</dbReference>
<feature type="compositionally biased region" description="Acidic residues" evidence="8">
    <location>
        <begin position="469"/>
        <end position="486"/>
    </location>
</feature>
<dbReference type="Pfam" id="PF13945">
    <property type="entry name" value="NST1"/>
    <property type="match status" value="1"/>
</dbReference>
<evidence type="ECO:0000313" key="10">
    <source>
        <dbReference type="Proteomes" id="UP000662931"/>
    </source>
</evidence>
<feature type="compositionally biased region" description="Acidic residues" evidence="8">
    <location>
        <begin position="515"/>
        <end position="543"/>
    </location>
</feature>
<feature type="region of interest" description="Disordered" evidence="8">
    <location>
        <begin position="453"/>
        <end position="543"/>
    </location>
</feature>
<dbReference type="GO" id="GO:0005737">
    <property type="term" value="C:cytoplasm"/>
    <property type="evidence" value="ECO:0007669"/>
    <property type="project" value="UniProtKB-SubCell"/>
</dbReference>
<keyword evidence="10" id="KW-1185">Reference proteome</keyword>
<feature type="compositionally biased region" description="Basic and acidic residues" evidence="8">
    <location>
        <begin position="588"/>
        <end position="604"/>
    </location>
</feature>